<organism evidence="3 4">
    <name type="scientific">Tanacetum coccineum</name>
    <dbReference type="NCBI Taxonomy" id="301880"/>
    <lineage>
        <taxon>Eukaryota</taxon>
        <taxon>Viridiplantae</taxon>
        <taxon>Streptophyta</taxon>
        <taxon>Embryophyta</taxon>
        <taxon>Tracheophyta</taxon>
        <taxon>Spermatophyta</taxon>
        <taxon>Magnoliopsida</taxon>
        <taxon>eudicotyledons</taxon>
        <taxon>Gunneridae</taxon>
        <taxon>Pentapetalae</taxon>
        <taxon>asterids</taxon>
        <taxon>campanulids</taxon>
        <taxon>Asterales</taxon>
        <taxon>Asteraceae</taxon>
        <taxon>Asteroideae</taxon>
        <taxon>Anthemideae</taxon>
        <taxon>Anthemidinae</taxon>
        <taxon>Tanacetum</taxon>
    </lineage>
</organism>
<dbReference type="EMBL" id="BQNB010019567">
    <property type="protein sequence ID" value="GJT86669.1"/>
    <property type="molecule type" value="Genomic_DNA"/>
</dbReference>
<evidence type="ECO:0000256" key="2">
    <source>
        <dbReference type="SAM" id="MobiDB-lite"/>
    </source>
</evidence>
<evidence type="ECO:0000313" key="4">
    <source>
        <dbReference type="Proteomes" id="UP001151760"/>
    </source>
</evidence>
<feature type="region of interest" description="Disordered" evidence="2">
    <location>
        <begin position="254"/>
        <end position="394"/>
    </location>
</feature>
<keyword evidence="4" id="KW-1185">Reference proteome</keyword>
<proteinExistence type="predicted"/>
<evidence type="ECO:0000256" key="1">
    <source>
        <dbReference type="SAM" id="Coils"/>
    </source>
</evidence>
<feature type="coiled-coil region" evidence="1">
    <location>
        <begin position="656"/>
        <end position="683"/>
    </location>
</feature>
<dbReference type="Proteomes" id="UP001151760">
    <property type="component" value="Unassembled WGS sequence"/>
</dbReference>
<reference evidence="3" key="2">
    <citation type="submission" date="2022-01" db="EMBL/GenBank/DDBJ databases">
        <authorList>
            <person name="Yamashiro T."/>
            <person name="Shiraishi A."/>
            <person name="Satake H."/>
            <person name="Nakayama K."/>
        </authorList>
    </citation>
    <scope>NUCLEOTIDE SEQUENCE</scope>
</reference>
<dbReference type="PANTHER" id="PTHR11439">
    <property type="entry name" value="GAG-POL-RELATED RETROTRANSPOSON"/>
    <property type="match status" value="1"/>
</dbReference>
<gene>
    <name evidence="3" type="ORF">Tco_1068386</name>
</gene>
<feature type="compositionally biased region" description="Polar residues" evidence="2">
    <location>
        <begin position="257"/>
        <end position="270"/>
    </location>
</feature>
<evidence type="ECO:0000313" key="3">
    <source>
        <dbReference type="EMBL" id="GJT86669.1"/>
    </source>
</evidence>
<name>A0ABQ5HH00_9ASTR</name>
<evidence type="ECO:0008006" key="5">
    <source>
        <dbReference type="Google" id="ProtNLM"/>
    </source>
</evidence>
<keyword evidence="1" id="KW-0175">Coiled coil</keyword>
<protein>
    <recommendedName>
        <fullName evidence="5">Retrovirus-related Pol polyprotein from transposon TNT 1-94</fullName>
    </recommendedName>
</protein>
<reference evidence="3" key="1">
    <citation type="journal article" date="2022" name="Int. J. Mol. Sci.">
        <title>Draft Genome of Tanacetum Coccineum: Genomic Comparison of Closely Related Tanacetum-Family Plants.</title>
        <authorList>
            <person name="Yamashiro T."/>
            <person name="Shiraishi A."/>
            <person name="Nakayama K."/>
            <person name="Satake H."/>
        </authorList>
    </citation>
    <scope>NUCLEOTIDE SEQUENCE</scope>
</reference>
<feature type="compositionally biased region" description="Acidic residues" evidence="2">
    <location>
        <begin position="362"/>
        <end position="377"/>
    </location>
</feature>
<accession>A0ABQ5HH00</accession>
<comment type="caution">
    <text evidence="3">The sequence shown here is derived from an EMBL/GenBank/DDBJ whole genome shotgun (WGS) entry which is preliminary data.</text>
</comment>
<sequence length="721" mass="80987">MVPSNNLGHDHAGKLVNETLYRGMIGSLMYLTVTRPDIQFSTVLYARYQSNPKESHLIDVKRILRYLKGTPSLGLWYLKFSGFDLKGYSDSDYAGCNMDRKSTLVMNGKKPLILDYKTFVESIRFDYAKDTYVSHPSPEAVKAELAKIIENPILLDNTHVLSENYSFTKQVNSIQQLIAYCLLTRTKVDIGEIIYSDLITRFTNKSRQRYVSYPRFVSCALEVLLSSDYTQDESFGSPPTILMIPLPFTVKKKKGKSQTMTPTLPQSQGPEASEEPEKKRQTQLTIKGLHSPLDEGTHTSKPLLEGVGKTQPPYKGTNTRDKDLEGLKPLVDMEPSPTLVSDPLGTDAKHQVDQTQSTLLLSDDEILQESDANDVLEPESSHAHETDESDSDSSCLNVLKKYDNILPLTKRKLVKYLKNVSQDAIKEDSALNKKVLKSIKAYTKNSSSLTKLLSLVNGFNFPSFKTTLEDLQATTPRQDEKLAAWNHLLPWPRILVLDCHPLNSLRLTSSLICPFTPSYTKGEHVDMEANTEKTETDKDEEELARRIPHIPPLTFRPLMRTNPEVEMMTSASTVQLTDTTLVFPTSHNDAEIELIKSSSNIQLVDTTLVILSSGPDGILTDEQLEALTKLVKASSAVCLDLDAPIKIPYEIYRKLYNLKKAEIQEHLNKEENLKKAKEALMTKIALIKVVHKKAEKIGLDPKNIKSAKGGEQFKKVQDVEL</sequence>
<dbReference type="PANTHER" id="PTHR11439:SF463">
    <property type="entry name" value="REVERSE TRANSCRIPTASE TY1_COPIA-TYPE DOMAIN-CONTAINING PROTEIN"/>
    <property type="match status" value="1"/>
</dbReference>